<feature type="transmembrane region" description="Helical" evidence="1">
    <location>
        <begin position="6"/>
        <end position="25"/>
    </location>
</feature>
<accession>A0A4Y9A943</accession>
<keyword evidence="3" id="KW-1185">Reference proteome</keyword>
<dbReference type="EMBL" id="SRHY01000023">
    <property type="protein sequence ID" value="TFJ92388.1"/>
    <property type="molecule type" value="Genomic_DNA"/>
</dbReference>
<keyword evidence="1" id="KW-1133">Transmembrane helix</keyword>
<comment type="caution">
    <text evidence="2">The sequence shown here is derived from an EMBL/GenBank/DDBJ whole genome shotgun (WGS) entry which is preliminary data.</text>
</comment>
<sequence length="107" mass="12261">MRKVYIMVMTIGVEALILWAVSRILDWNFVDIIFLGGILIFGAKWLFSLYLQQENNEYIAHIKGHTGQEAGRIKPFEYSVSSVDAGLLLFILGSLLITFATYYTYFI</sequence>
<evidence type="ECO:0000313" key="2">
    <source>
        <dbReference type="EMBL" id="TFJ92388.1"/>
    </source>
</evidence>
<proteinExistence type="predicted"/>
<name>A0A4Y9A943_9BACI</name>
<organism evidence="2 3">
    <name type="scientific">Lentibacillus salicampi</name>
    <dbReference type="NCBI Taxonomy" id="175306"/>
    <lineage>
        <taxon>Bacteria</taxon>
        <taxon>Bacillati</taxon>
        <taxon>Bacillota</taxon>
        <taxon>Bacilli</taxon>
        <taxon>Bacillales</taxon>
        <taxon>Bacillaceae</taxon>
        <taxon>Lentibacillus</taxon>
    </lineage>
</organism>
<feature type="transmembrane region" description="Helical" evidence="1">
    <location>
        <begin position="85"/>
        <end position="105"/>
    </location>
</feature>
<dbReference type="OrthoDB" id="2453427at2"/>
<evidence type="ECO:0000313" key="3">
    <source>
        <dbReference type="Proteomes" id="UP000298484"/>
    </source>
</evidence>
<dbReference type="Proteomes" id="UP000298484">
    <property type="component" value="Unassembled WGS sequence"/>
</dbReference>
<dbReference type="RefSeq" id="WP_135110538.1">
    <property type="nucleotide sequence ID" value="NZ_SRHY01000023.1"/>
</dbReference>
<keyword evidence="1" id="KW-0812">Transmembrane</keyword>
<keyword evidence="1" id="KW-0472">Membrane</keyword>
<protein>
    <recommendedName>
        <fullName evidence="4">DUF3899 domain-containing protein</fullName>
    </recommendedName>
</protein>
<feature type="transmembrane region" description="Helical" evidence="1">
    <location>
        <begin position="32"/>
        <end position="51"/>
    </location>
</feature>
<dbReference type="AlphaFoldDB" id="A0A4Y9A943"/>
<reference evidence="2 3" key="1">
    <citation type="submission" date="2019-03" db="EMBL/GenBank/DDBJ databases">
        <title>Genome sequence of Lentibacillus salicampi ATCC BAA-719.</title>
        <authorList>
            <person name="Maclea K.S."/>
            <person name="Simoes Junior M."/>
        </authorList>
    </citation>
    <scope>NUCLEOTIDE SEQUENCE [LARGE SCALE GENOMIC DNA]</scope>
    <source>
        <strain evidence="2 3">ATCC BAA-719</strain>
    </source>
</reference>
<evidence type="ECO:0008006" key="4">
    <source>
        <dbReference type="Google" id="ProtNLM"/>
    </source>
</evidence>
<gene>
    <name evidence="2" type="ORF">E4U82_12615</name>
</gene>
<evidence type="ECO:0000256" key="1">
    <source>
        <dbReference type="SAM" id="Phobius"/>
    </source>
</evidence>